<organism evidence="1 2">
    <name type="scientific">Dipteronia sinensis</name>
    <dbReference type="NCBI Taxonomy" id="43782"/>
    <lineage>
        <taxon>Eukaryota</taxon>
        <taxon>Viridiplantae</taxon>
        <taxon>Streptophyta</taxon>
        <taxon>Embryophyta</taxon>
        <taxon>Tracheophyta</taxon>
        <taxon>Spermatophyta</taxon>
        <taxon>Magnoliopsida</taxon>
        <taxon>eudicotyledons</taxon>
        <taxon>Gunneridae</taxon>
        <taxon>Pentapetalae</taxon>
        <taxon>rosids</taxon>
        <taxon>malvids</taxon>
        <taxon>Sapindales</taxon>
        <taxon>Sapindaceae</taxon>
        <taxon>Hippocastanoideae</taxon>
        <taxon>Acereae</taxon>
        <taxon>Dipteronia</taxon>
    </lineage>
</organism>
<gene>
    <name evidence="1" type="ORF">Dsin_028916</name>
</gene>
<dbReference type="EMBL" id="JANJYJ010000009">
    <property type="protein sequence ID" value="KAK3189355.1"/>
    <property type="molecule type" value="Genomic_DNA"/>
</dbReference>
<dbReference type="Proteomes" id="UP001281410">
    <property type="component" value="Unassembled WGS sequence"/>
</dbReference>
<keyword evidence="2" id="KW-1185">Reference proteome</keyword>
<name>A0AAE0DUV0_9ROSI</name>
<reference evidence="1" key="1">
    <citation type="journal article" date="2023" name="Plant J.">
        <title>Genome sequences and population genomics provide insights into the demographic history, inbreeding, and mutation load of two 'living fossil' tree species of Dipteronia.</title>
        <authorList>
            <person name="Feng Y."/>
            <person name="Comes H.P."/>
            <person name="Chen J."/>
            <person name="Zhu S."/>
            <person name="Lu R."/>
            <person name="Zhang X."/>
            <person name="Li P."/>
            <person name="Qiu J."/>
            <person name="Olsen K.M."/>
            <person name="Qiu Y."/>
        </authorList>
    </citation>
    <scope>NUCLEOTIDE SEQUENCE</scope>
    <source>
        <strain evidence="1">NBL</strain>
    </source>
</reference>
<evidence type="ECO:0000313" key="2">
    <source>
        <dbReference type="Proteomes" id="UP001281410"/>
    </source>
</evidence>
<accession>A0AAE0DUV0</accession>
<sequence length="125" mass="14839">MAELKAMHAKVYDELLEVRIQKFSHVHSPRKRYHMMTTNISESINSCLLAIRKLPITSIAEFIRDLLQCWFHNWRSNARETPTFLNHDADQHIKDRVLPSQRCEIHPIDFNRFKVDDKLNEAIVD</sequence>
<proteinExistence type="predicted"/>
<evidence type="ECO:0000313" key="1">
    <source>
        <dbReference type="EMBL" id="KAK3189355.1"/>
    </source>
</evidence>
<dbReference type="AlphaFoldDB" id="A0AAE0DUV0"/>
<protein>
    <submittedName>
        <fullName evidence="1">Uncharacterized protein</fullName>
    </submittedName>
</protein>
<comment type="caution">
    <text evidence="1">The sequence shown here is derived from an EMBL/GenBank/DDBJ whole genome shotgun (WGS) entry which is preliminary data.</text>
</comment>